<feature type="transmembrane region" description="Helical" evidence="7">
    <location>
        <begin position="230"/>
        <end position="250"/>
    </location>
</feature>
<dbReference type="InterPro" id="IPR000620">
    <property type="entry name" value="EamA_dom"/>
</dbReference>
<feature type="transmembrane region" description="Helical" evidence="7">
    <location>
        <begin position="262"/>
        <end position="282"/>
    </location>
</feature>
<feature type="transmembrane region" description="Helical" evidence="7">
    <location>
        <begin position="50"/>
        <end position="68"/>
    </location>
</feature>
<dbReference type="EMBL" id="LRAD01000022">
    <property type="protein sequence ID" value="KXZ61205.1"/>
    <property type="molecule type" value="Genomic_DNA"/>
</dbReference>
<feature type="domain" description="EamA" evidence="8">
    <location>
        <begin position="22"/>
        <end position="156"/>
    </location>
</feature>
<keyword evidence="3 7" id="KW-0812">Transmembrane</keyword>
<dbReference type="InterPro" id="IPR037185">
    <property type="entry name" value="EmrE-like"/>
</dbReference>
<evidence type="ECO:0000256" key="3">
    <source>
        <dbReference type="ARBA" id="ARBA00022692"/>
    </source>
</evidence>
<evidence type="ECO:0000256" key="1">
    <source>
        <dbReference type="ARBA" id="ARBA00004141"/>
    </source>
</evidence>
<feature type="region of interest" description="Disordered" evidence="6">
    <location>
        <begin position="313"/>
        <end position="339"/>
    </location>
</feature>
<sequence length="339" mass="36019">MTRSPAPTPVRPGPSSAAIAVQFVLMGIIWGSSFLFMKVALGGISPAQVAWGRLVLGAATLGVFVLVRRDRLPGLGREDARVWGHMTVLAVSFCVVPFLLFSWAEQHVSSGLGSIYNATTPIMTAIMAALVFRVERLKPVQIAGIALGIGGVVVIIAPWTGLDLTQSLLAQLALLGATACYGFSLAYMRRFLANSGMSPLAFSFVNIGIAAVIMTVVAPAVALTPVRLDPWIVVSMVLLGCLGTGVAYIWNQNTLRAWGPTAASTVTYITPVVGVALGFLVLGERIGWHEPVGAGIVFLGILLAQNRLRMPQRRPSRWNGNDRRRTEGLRPGANPAGRA</sequence>
<evidence type="ECO:0000259" key="8">
    <source>
        <dbReference type="Pfam" id="PF00892"/>
    </source>
</evidence>
<dbReference type="AlphaFoldDB" id="A0A150HGP8"/>
<feature type="transmembrane region" description="Helical" evidence="7">
    <location>
        <begin position="144"/>
        <end position="162"/>
    </location>
</feature>
<dbReference type="Proteomes" id="UP000075357">
    <property type="component" value="Unassembled WGS sequence"/>
</dbReference>
<protein>
    <submittedName>
        <fullName evidence="9">Putative inner membrane transporter yiJE</fullName>
    </submittedName>
</protein>
<organism evidence="9 10">
    <name type="scientific">Microbacterium laevaniformans</name>
    <dbReference type="NCBI Taxonomy" id="36807"/>
    <lineage>
        <taxon>Bacteria</taxon>
        <taxon>Bacillati</taxon>
        <taxon>Actinomycetota</taxon>
        <taxon>Actinomycetes</taxon>
        <taxon>Micrococcales</taxon>
        <taxon>Microbacteriaceae</taxon>
        <taxon>Microbacterium</taxon>
    </lineage>
</organism>
<keyword evidence="5 7" id="KW-0472">Membrane</keyword>
<evidence type="ECO:0000313" key="10">
    <source>
        <dbReference type="Proteomes" id="UP000075357"/>
    </source>
</evidence>
<feature type="transmembrane region" description="Helical" evidence="7">
    <location>
        <begin position="115"/>
        <end position="132"/>
    </location>
</feature>
<feature type="transmembrane region" description="Helical" evidence="7">
    <location>
        <begin position="168"/>
        <end position="188"/>
    </location>
</feature>
<dbReference type="STRING" id="36807.Mlaev_00845"/>
<proteinExistence type="inferred from homology"/>
<reference evidence="9 10" key="1">
    <citation type="submission" date="2016-01" db="EMBL/GenBank/DDBJ databases">
        <title>Draft genome sequences of Microbacterium laevaniformans LCDC 91-0039 and the type strain of Microbacterium hominis LCDC 84-209.</title>
        <authorList>
            <person name="Bernier A.-M."/>
            <person name="Bernard K."/>
        </authorList>
    </citation>
    <scope>NUCLEOTIDE SEQUENCE [LARGE SCALE GENOMIC DNA]</scope>
    <source>
        <strain evidence="9 10">LCDC 91-0039</strain>
    </source>
</reference>
<evidence type="ECO:0000256" key="2">
    <source>
        <dbReference type="ARBA" id="ARBA00007362"/>
    </source>
</evidence>
<keyword evidence="4 7" id="KW-1133">Transmembrane helix</keyword>
<comment type="similarity">
    <text evidence="2">Belongs to the EamA transporter family.</text>
</comment>
<gene>
    <name evidence="9" type="primary">yijE</name>
    <name evidence="9" type="ORF">Mlaev_00845</name>
</gene>
<feature type="transmembrane region" description="Helical" evidence="7">
    <location>
        <begin position="288"/>
        <end position="304"/>
    </location>
</feature>
<evidence type="ECO:0000313" key="9">
    <source>
        <dbReference type="EMBL" id="KXZ61205.1"/>
    </source>
</evidence>
<evidence type="ECO:0000256" key="6">
    <source>
        <dbReference type="SAM" id="MobiDB-lite"/>
    </source>
</evidence>
<feature type="transmembrane region" description="Helical" evidence="7">
    <location>
        <begin position="200"/>
        <end position="224"/>
    </location>
</feature>
<dbReference type="Pfam" id="PF00892">
    <property type="entry name" value="EamA"/>
    <property type="match status" value="2"/>
</dbReference>
<evidence type="ECO:0000256" key="5">
    <source>
        <dbReference type="ARBA" id="ARBA00023136"/>
    </source>
</evidence>
<dbReference type="RefSeq" id="WP_082784255.1">
    <property type="nucleotide sequence ID" value="NZ_LRAD01000022.1"/>
</dbReference>
<keyword evidence="10" id="KW-1185">Reference proteome</keyword>
<dbReference type="SUPFAM" id="SSF103481">
    <property type="entry name" value="Multidrug resistance efflux transporter EmrE"/>
    <property type="match status" value="2"/>
</dbReference>
<comment type="subcellular location">
    <subcellularLocation>
        <location evidence="1">Membrane</location>
        <topology evidence="1">Multi-pass membrane protein</topology>
    </subcellularLocation>
</comment>
<feature type="transmembrane region" description="Helical" evidence="7">
    <location>
        <begin position="21"/>
        <end position="44"/>
    </location>
</feature>
<evidence type="ECO:0000256" key="7">
    <source>
        <dbReference type="SAM" id="Phobius"/>
    </source>
</evidence>
<dbReference type="PATRIC" id="fig|36807.3.peg.872"/>
<feature type="domain" description="EamA" evidence="8">
    <location>
        <begin position="170"/>
        <end position="303"/>
    </location>
</feature>
<dbReference type="InterPro" id="IPR050638">
    <property type="entry name" value="AA-Vitamin_Transporters"/>
</dbReference>
<evidence type="ECO:0000256" key="4">
    <source>
        <dbReference type="ARBA" id="ARBA00022989"/>
    </source>
</evidence>
<accession>A0A150HGP8</accession>
<dbReference type="PANTHER" id="PTHR32322">
    <property type="entry name" value="INNER MEMBRANE TRANSPORTER"/>
    <property type="match status" value="1"/>
</dbReference>
<dbReference type="PANTHER" id="PTHR32322:SF2">
    <property type="entry name" value="EAMA DOMAIN-CONTAINING PROTEIN"/>
    <property type="match status" value="1"/>
</dbReference>
<comment type="caution">
    <text evidence="9">The sequence shown here is derived from an EMBL/GenBank/DDBJ whole genome shotgun (WGS) entry which is preliminary data.</text>
</comment>
<dbReference type="GO" id="GO:0016020">
    <property type="term" value="C:membrane"/>
    <property type="evidence" value="ECO:0007669"/>
    <property type="project" value="UniProtKB-SubCell"/>
</dbReference>
<name>A0A150HGP8_9MICO</name>
<feature type="transmembrane region" description="Helical" evidence="7">
    <location>
        <begin position="80"/>
        <end position="103"/>
    </location>
</feature>